<dbReference type="EMBL" id="CP122566">
    <property type="protein sequence ID" value="WGH94004.1"/>
    <property type="molecule type" value="Genomic_DNA"/>
</dbReference>
<dbReference type="RefSeq" id="WP_279675224.1">
    <property type="nucleotide sequence ID" value="NZ_CP122566.1"/>
</dbReference>
<gene>
    <name evidence="5" type="primary">scpB</name>
    <name evidence="5" type="ORF">QDX21_04195</name>
</gene>
<keyword evidence="3" id="KW-0159">Chromosome partition</keyword>
<dbReference type="Pfam" id="PF04079">
    <property type="entry name" value="SMC_ScpB"/>
    <property type="match status" value="1"/>
</dbReference>
<protein>
    <submittedName>
        <fullName evidence="5">SMC-Scp complex subunit ScpB</fullName>
    </submittedName>
</protein>
<keyword evidence="1" id="KW-0963">Cytoplasm</keyword>
<dbReference type="Gene3D" id="1.10.10.10">
    <property type="entry name" value="Winged helix-like DNA-binding domain superfamily/Winged helix DNA-binding domain"/>
    <property type="match status" value="2"/>
</dbReference>
<dbReference type="PANTHER" id="PTHR34298:SF2">
    <property type="entry name" value="SEGREGATION AND CONDENSATION PROTEIN B"/>
    <property type="match status" value="1"/>
</dbReference>
<evidence type="ECO:0000256" key="2">
    <source>
        <dbReference type="ARBA" id="ARBA00022618"/>
    </source>
</evidence>
<organism evidence="5 6">
    <name type="scientific">Auritidibacter ignavus</name>
    <dbReference type="NCBI Taxonomy" id="678932"/>
    <lineage>
        <taxon>Bacteria</taxon>
        <taxon>Bacillati</taxon>
        <taxon>Actinomycetota</taxon>
        <taxon>Actinomycetes</taxon>
        <taxon>Micrococcales</taxon>
        <taxon>Micrococcaceae</taxon>
        <taxon>Auritidibacter</taxon>
    </lineage>
</organism>
<dbReference type="PANTHER" id="PTHR34298">
    <property type="entry name" value="SEGREGATION AND CONDENSATION PROTEIN B"/>
    <property type="match status" value="1"/>
</dbReference>
<dbReference type="InterPro" id="IPR036388">
    <property type="entry name" value="WH-like_DNA-bd_sf"/>
</dbReference>
<keyword evidence="2" id="KW-0132">Cell division</keyword>
<dbReference type="Proteomes" id="UP001224674">
    <property type="component" value="Chromosome"/>
</dbReference>
<dbReference type="GO" id="GO:0051304">
    <property type="term" value="P:chromosome separation"/>
    <property type="evidence" value="ECO:0007669"/>
    <property type="project" value="InterPro"/>
</dbReference>
<evidence type="ECO:0000256" key="1">
    <source>
        <dbReference type="ARBA" id="ARBA00022490"/>
    </source>
</evidence>
<accession>A0AAJ6DD08</accession>
<keyword evidence="6" id="KW-1185">Reference proteome</keyword>
<name>A0AAJ6DD08_9MICC</name>
<proteinExistence type="predicted"/>
<dbReference type="SUPFAM" id="SSF46785">
    <property type="entry name" value="Winged helix' DNA-binding domain"/>
    <property type="match status" value="2"/>
</dbReference>
<dbReference type="AlphaFoldDB" id="A0AAJ6DD08"/>
<dbReference type="NCBIfam" id="TIGR00281">
    <property type="entry name" value="SMC-Scp complex subunit ScpB"/>
    <property type="match status" value="1"/>
</dbReference>
<evidence type="ECO:0000313" key="5">
    <source>
        <dbReference type="EMBL" id="WGH94004.1"/>
    </source>
</evidence>
<evidence type="ECO:0000256" key="3">
    <source>
        <dbReference type="ARBA" id="ARBA00022829"/>
    </source>
</evidence>
<evidence type="ECO:0000256" key="4">
    <source>
        <dbReference type="ARBA" id="ARBA00023306"/>
    </source>
</evidence>
<dbReference type="InterPro" id="IPR005234">
    <property type="entry name" value="ScpB_csome_segregation"/>
</dbReference>
<sequence>MTESLAELRASLEAVLMVIEEPVTLDQLVQATEATPTEVLQALERLRADYDGEATGPRRGFELRDVAGGWRIYSRGEYEQTVERFMVRGATAKLSPAAFEALAVIAYLQPTTRSRVAQIRGVNSDSVIRSLQTRGLIQDSGQDPLTQAVLYTTTGYFLELLGLDSVADLPKLSPLLPGLADLTGLDIPNDTEG</sequence>
<dbReference type="InterPro" id="IPR036390">
    <property type="entry name" value="WH_DNA-bd_sf"/>
</dbReference>
<dbReference type="GO" id="GO:0051301">
    <property type="term" value="P:cell division"/>
    <property type="evidence" value="ECO:0007669"/>
    <property type="project" value="UniProtKB-KW"/>
</dbReference>
<evidence type="ECO:0000313" key="6">
    <source>
        <dbReference type="Proteomes" id="UP001224674"/>
    </source>
</evidence>
<dbReference type="PIRSF" id="PIRSF019345">
    <property type="entry name" value="ScpB"/>
    <property type="match status" value="1"/>
</dbReference>
<keyword evidence="4" id="KW-0131">Cell cycle</keyword>
<reference evidence="5 6" key="1">
    <citation type="submission" date="2023-03" db="EMBL/GenBank/DDBJ databases">
        <title>Complete genome sequences of several Auritidibacter ignavus strains isolated from ear infections.</title>
        <authorList>
            <person name="Baehr T."/>
            <person name="Baumhoegger A.M."/>
        </authorList>
    </citation>
    <scope>NUCLEOTIDE SEQUENCE [LARGE SCALE GENOMIC DNA]</scope>
    <source>
        <strain evidence="5 6">BABAE-6</strain>
    </source>
</reference>